<dbReference type="EMBL" id="LT629700">
    <property type="protein sequence ID" value="SDM01316.1"/>
    <property type="molecule type" value="Genomic_DNA"/>
</dbReference>
<dbReference type="InterPro" id="IPR024047">
    <property type="entry name" value="MM3350-like_sf"/>
</dbReference>
<protein>
    <submittedName>
        <fullName evidence="2">PRiA4b ORF-3-like protein</fullName>
    </submittedName>
</protein>
<feature type="domain" description="Plasmid pRiA4b Orf3-like" evidence="1">
    <location>
        <begin position="31"/>
        <end position="155"/>
    </location>
</feature>
<dbReference type="AlphaFoldDB" id="A0A1G9PRC2"/>
<dbReference type="SUPFAM" id="SSF159941">
    <property type="entry name" value="MM3350-like"/>
    <property type="match status" value="1"/>
</dbReference>
<proteinExistence type="predicted"/>
<evidence type="ECO:0000259" key="1">
    <source>
        <dbReference type="Pfam" id="PF07929"/>
    </source>
</evidence>
<accession>A0A1G9PRC2</accession>
<dbReference type="STRING" id="38302.SAMN04488535_1566"/>
<dbReference type="Proteomes" id="UP000199350">
    <property type="component" value="Chromosome I"/>
</dbReference>
<evidence type="ECO:0000313" key="2">
    <source>
        <dbReference type="EMBL" id="SDM01316.1"/>
    </source>
</evidence>
<dbReference type="Pfam" id="PF07929">
    <property type="entry name" value="PRiA4_ORF3"/>
    <property type="match status" value="1"/>
</dbReference>
<name>A0A1G9PRC2_9CORY</name>
<evidence type="ECO:0000313" key="3">
    <source>
        <dbReference type="Proteomes" id="UP000199350"/>
    </source>
</evidence>
<keyword evidence="3" id="KW-1185">Reference proteome</keyword>
<dbReference type="InterPro" id="IPR012912">
    <property type="entry name" value="Plasmid_pRiA4b_Orf3-like"/>
</dbReference>
<sequence>MLPHAAHLIVQLGFRAGRNPRRAVSLETMIISLLMTIEGSQPVISRLVNVEDSMHLGALSHVIDAAFGFSGGESHMYMTAGAGPRDVITTNPSEDERAETEVTVAGMPPTTYVYDPSANWNIHVEVLGTSRLDGPTPLLIDAHGPDVVEACNGPALMSKFHVEARRIAAGLDPNMEVAPLLLSFLPVMSPERLLQRLTQADAVTVAERISFVAEDLMIDSASSMEEDPRAPQFAAEFEDFLESRPDLMEILALDPNPEHNPALLAAMAGFFEDKLAHNPFDPLEPFDPVFGEFDEYCPPDLVQEKIVSILRHFATPVKLTASGYLPSQVVRAVGHELGCDTPQKRPRESSLPLLATTRSILTGAELLMVNGGVVQLTENGEMLVEGEASLDELTDDLRAGFEQTLGPQEWRAMVRWVAKENDIIAGDTGPRSVPTNLKRNYQLLQALRVVEESECPPGFYVTHGGCLLIERMLRDDEQ</sequence>
<reference evidence="3" key="1">
    <citation type="submission" date="2016-10" db="EMBL/GenBank/DDBJ databases">
        <authorList>
            <person name="Varghese N."/>
            <person name="Submissions S."/>
        </authorList>
    </citation>
    <scope>NUCLEOTIDE SEQUENCE [LARGE SCALE GENOMIC DNA]</scope>
    <source>
        <strain evidence="3">DSM 20632</strain>
    </source>
</reference>
<gene>
    <name evidence="2" type="ORF">SAMN04488535_1566</name>
</gene>
<organism evidence="2 3">
    <name type="scientific">Corynebacterium mycetoides</name>
    <dbReference type="NCBI Taxonomy" id="38302"/>
    <lineage>
        <taxon>Bacteria</taxon>
        <taxon>Bacillati</taxon>
        <taxon>Actinomycetota</taxon>
        <taxon>Actinomycetes</taxon>
        <taxon>Mycobacteriales</taxon>
        <taxon>Corynebacteriaceae</taxon>
        <taxon>Corynebacterium</taxon>
    </lineage>
</organism>
<dbReference type="Gene3D" id="3.10.290.30">
    <property type="entry name" value="MM3350-like"/>
    <property type="match status" value="1"/>
</dbReference>